<dbReference type="PROSITE" id="PS51257">
    <property type="entry name" value="PROKAR_LIPOPROTEIN"/>
    <property type="match status" value="1"/>
</dbReference>
<evidence type="ECO:0008006" key="3">
    <source>
        <dbReference type="Google" id="ProtNLM"/>
    </source>
</evidence>
<reference evidence="1 2" key="1">
    <citation type="submission" date="2016-10" db="EMBL/GenBank/DDBJ databases">
        <authorList>
            <person name="de Groot N.N."/>
        </authorList>
    </citation>
    <scope>NUCLEOTIDE SEQUENCE [LARGE SCALE GENOMIC DNA]</scope>
    <source>
        <strain evidence="1 2">DSM 21668</strain>
    </source>
</reference>
<dbReference type="EMBL" id="FNGS01000006">
    <property type="protein sequence ID" value="SDM44703.1"/>
    <property type="molecule type" value="Genomic_DNA"/>
</dbReference>
<proteinExistence type="predicted"/>
<accession>A0A1G9TAG9</accession>
<gene>
    <name evidence="1" type="ORF">SAMN04488090_3483</name>
</gene>
<name>A0A1G9TAG9_9BACT</name>
<evidence type="ECO:0000313" key="1">
    <source>
        <dbReference type="EMBL" id="SDM44703.1"/>
    </source>
</evidence>
<dbReference type="AlphaFoldDB" id="A0A1G9TAG9"/>
<evidence type="ECO:0000313" key="2">
    <source>
        <dbReference type="Proteomes" id="UP000198901"/>
    </source>
</evidence>
<protein>
    <recommendedName>
        <fullName evidence="3">Lipocalin-like domain-containing protein</fullName>
    </recommendedName>
</protein>
<dbReference type="Proteomes" id="UP000198901">
    <property type="component" value="Unassembled WGS sequence"/>
</dbReference>
<sequence length="134" mass="14344">MRKFFLVPFLAVSLSSCSKKDSPQPVDLSAAVAGTYQVTYAEANGQKLYLPVDGISMGVKLTKNTLTECTMKFTSNIQGKITSSETTLSLKAKELSSDIDLYESGAKIGSVNVGTIDLNVISDDGQKIRVKGTK</sequence>
<organism evidence="1 2">
    <name type="scientific">Siphonobacter aquaeclarae</name>
    <dbReference type="NCBI Taxonomy" id="563176"/>
    <lineage>
        <taxon>Bacteria</taxon>
        <taxon>Pseudomonadati</taxon>
        <taxon>Bacteroidota</taxon>
        <taxon>Cytophagia</taxon>
        <taxon>Cytophagales</taxon>
        <taxon>Cytophagaceae</taxon>
        <taxon>Siphonobacter</taxon>
    </lineage>
</organism>
<keyword evidence="2" id="KW-1185">Reference proteome</keyword>